<keyword evidence="7" id="KW-1185">Reference proteome</keyword>
<dbReference type="CDD" id="cd14014">
    <property type="entry name" value="STKc_PknB_like"/>
    <property type="match status" value="1"/>
</dbReference>
<dbReference type="CDD" id="cd00130">
    <property type="entry name" value="PAS"/>
    <property type="match status" value="1"/>
</dbReference>
<dbReference type="NCBIfam" id="TIGR00229">
    <property type="entry name" value="sensory_box"/>
    <property type="match status" value="1"/>
</dbReference>
<dbReference type="PROSITE" id="PS50887">
    <property type="entry name" value="GGDEF"/>
    <property type="match status" value="1"/>
</dbReference>
<dbReference type="SMART" id="SM00267">
    <property type="entry name" value="GGDEF"/>
    <property type="match status" value="1"/>
</dbReference>
<feature type="domain" description="Protein kinase" evidence="3">
    <location>
        <begin position="1"/>
        <end position="266"/>
    </location>
</feature>
<dbReference type="PANTHER" id="PTHR43642:SF1">
    <property type="entry name" value="HYBRID SIGNAL TRANSDUCTION HISTIDINE KINASE G"/>
    <property type="match status" value="1"/>
</dbReference>
<dbReference type="SMART" id="SM00091">
    <property type="entry name" value="PAS"/>
    <property type="match status" value="1"/>
</dbReference>
<dbReference type="InterPro" id="IPR029787">
    <property type="entry name" value="Nucleotide_cyclase"/>
</dbReference>
<dbReference type="Gene3D" id="1.10.510.10">
    <property type="entry name" value="Transferase(Phosphotransferase) domain 1"/>
    <property type="match status" value="1"/>
</dbReference>
<dbReference type="Gene3D" id="3.30.70.270">
    <property type="match status" value="1"/>
</dbReference>
<dbReference type="NCBIfam" id="TIGR00254">
    <property type="entry name" value="GGDEF"/>
    <property type="match status" value="1"/>
</dbReference>
<dbReference type="InterPro" id="IPR000700">
    <property type="entry name" value="PAS-assoc_C"/>
</dbReference>
<dbReference type="InterPro" id="IPR003018">
    <property type="entry name" value="GAF"/>
</dbReference>
<dbReference type="InterPro" id="IPR000719">
    <property type="entry name" value="Prot_kinase_dom"/>
</dbReference>
<dbReference type="InterPro" id="IPR013655">
    <property type="entry name" value="PAS_fold_3"/>
</dbReference>
<dbReference type="SUPFAM" id="SSF55781">
    <property type="entry name" value="GAF domain-like"/>
    <property type="match status" value="1"/>
</dbReference>
<dbReference type="InterPro" id="IPR011009">
    <property type="entry name" value="Kinase-like_dom_sf"/>
</dbReference>
<dbReference type="InterPro" id="IPR000160">
    <property type="entry name" value="GGDEF_dom"/>
</dbReference>
<organism evidence="6 7">
    <name type="scientific">Methylohalomonas lacus</name>
    <dbReference type="NCBI Taxonomy" id="398773"/>
    <lineage>
        <taxon>Bacteria</taxon>
        <taxon>Pseudomonadati</taxon>
        <taxon>Pseudomonadota</taxon>
        <taxon>Gammaproteobacteria</taxon>
        <taxon>Methylohalomonadales</taxon>
        <taxon>Methylohalomonadaceae</taxon>
        <taxon>Methylohalomonas</taxon>
    </lineage>
</organism>
<dbReference type="SUPFAM" id="SSF56112">
    <property type="entry name" value="Protein kinase-like (PK-like)"/>
    <property type="match status" value="1"/>
</dbReference>
<comment type="caution">
    <text evidence="6">The sequence shown here is derived from an EMBL/GenBank/DDBJ whole genome shotgun (WGS) entry which is preliminary data.</text>
</comment>
<dbReference type="PROSITE" id="PS50011">
    <property type="entry name" value="PROTEIN_KINASE_DOM"/>
    <property type="match status" value="1"/>
</dbReference>
<evidence type="ECO:0000259" key="3">
    <source>
        <dbReference type="PROSITE" id="PS50011"/>
    </source>
</evidence>
<dbReference type="Pfam" id="PF08447">
    <property type="entry name" value="PAS_3"/>
    <property type="match status" value="1"/>
</dbReference>
<dbReference type="InterPro" id="IPR029016">
    <property type="entry name" value="GAF-like_dom_sf"/>
</dbReference>
<dbReference type="InterPro" id="IPR035965">
    <property type="entry name" value="PAS-like_dom_sf"/>
</dbReference>
<dbReference type="Gene3D" id="3.30.450.40">
    <property type="match status" value="1"/>
</dbReference>
<evidence type="ECO:0000313" key="7">
    <source>
        <dbReference type="Proteomes" id="UP001204445"/>
    </source>
</evidence>
<sequence length="1791" mass="198912">MQQRFETYHVISQIYASARTLVVAARRRDNDATVVLKVPQPGQRGDELAANYAKEAKYRRALGQGEVEVDRHMGLPLLVIPGLGEVALRDLLRSSETLQLGTWLKIARAASQQLKELHALGVLHRDVHPGNLLWNSSTERVALVDFELAVPLIHAGAKPIDQQRLGAMLPYMAPETTGRMNVGVDERSDLYALGATLYEALLGEPPFTATDPLELAHQHMTQAPIPPHQRRADIPSIVSAMILKLLDKSPDRRYQSARGLEFDLSLAQEQFAGAGQVDHFELGRHDIPDRYQPGTGLYGRDTERMALLQALNQVRGGGRMVYIIAGYSGIGKTSLVHQLREPTLSAGGIYAEGKCDQYQRLQPYSAWARALDSIVAQILARPQAQRDVVAEKVLAAVGSNGGLLTAIVPSLEHLIGSQPVVNELGVREAQNRLDYVFVAFLGSLSAELTPLVIFLDDLQWMDRPSLDLLQAIAQSQEARKLLVVGAYRDNEVDAAHPLQEVLRVMRNEAPEVLRITTLGNLSAADIGAMIATNLNMAREAADELAATVYAKTGGNPFFSHQLLKRMADLRVLRFDEAKLRWLWDSEQLDAMPPADNVIDLLLQRLRELPERTQEMLRLGASIGVRFEPAVLTTVADCSGQDAEKALKPALKEGLLIWDAYSLKFAHDRVQQAAYDLIAPDARAALHLRIGRQLVAAHDGSLSGRQLFDTIAHFERGQASLHEPAERQRIAALSAEAAHRAQAASAHDVALRYYRLALTLAGEDAWRDDPEKHWDLYLDALRSEFNNANHDRVEKMIAVAAAHARTRLDRVVLFELECQFAVARNDQNAAIDLALQALELLDIRFALDAPGLVEQAARLRAEIRLPSQGISTLAKMAEMHEPEHLAAVRVMVSAAGAAYVMRPKLWEVLTLQMVKTTLAQGRSPLAAFAYGFYGVLLAGVYQDIDKGYAFGRLSIQLLDHYGVEPLRAKIINLFDVFVRHWKEHLRKSLEELPRGLQSGIDYGDFEYGSYNAIQHGKHQVICGCPLDEVLEQQNAYIRIIDRLKMGYHLDFAHIWRQLAINLSGRARDPLALAGDEYDADALIPRLIAQSSNFLVFNIYCTQTMLAYLLGRNEQALAAADAAAQYSNYVSGMAEIAEHNFYHSLCLLAALESGAALHNRRLLRQVARNQRRLDVWARHAPMNFLHKYKLVVAERLRRSSSPHRAARFYEQSIQGARETYYLNDQALATELYAEYMLERGSTLLAAGLIREAMVLYGRWQAYEKVRQLSKRYAHELQVVAESDTKPTNNSSDAAVNFDVQSALRASVAIASETDVDALKCRLMLILAESAGAERGLLVLKDDSEWVLAAEFDEAGTQTTESALLGASNVPQVVFAQVMRRQQSLVLDDSADSDDVWEDPYFEAHDVPSLLCLPLLHGNEVRGLLYLENRQMPRVFSPNSVKVIEILAAQAIVAIEKARLLTTLEQRVEARTQELSRAKYELEQANTSLRVSEERFRLAMRATSEGLFDWDLVSGEIFFSPGWKRMLGYGDHELGNSRDTWLGLIDTAQRDAVSSDMDAHLAGERHNIELEYRMRHRDGHSVEVLTRASIVRAQDGTALRIVGCNVDVTAEREEQAAITYQALHDLLTGLPNRVLFTERLDAARKALQRNGTPFALHLLDLDRFKKCNDTLGHSAGDEVLRQTGARIQAVLRETDTVARLGGDEFAVIQAGVSRSEDVHMVADKLIASIGQPILLKDGVVTDVGCSIGIRIVENSALSADMLIRQADIALYRSKNGGRGLATVFSDELNGSADR</sequence>
<evidence type="ECO:0000259" key="5">
    <source>
        <dbReference type="PROSITE" id="PS50887"/>
    </source>
</evidence>
<dbReference type="Gene3D" id="3.30.450.20">
    <property type="entry name" value="PAS domain"/>
    <property type="match status" value="1"/>
</dbReference>
<evidence type="ECO:0000313" key="6">
    <source>
        <dbReference type="EMBL" id="MCS3902820.1"/>
    </source>
</evidence>
<dbReference type="InterPro" id="IPR001610">
    <property type="entry name" value="PAC"/>
</dbReference>
<dbReference type="Pfam" id="PF00990">
    <property type="entry name" value="GGDEF"/>
    <property type="match status" value="1"/>
</dbReference>
<dbReference type="Pfam" id="PF00069">
    <property type="entry name" value="Pkinase"/>
    <property type="match status" value="1"/>
</dbReference>
<dbReference type="InterPro" id="IPR000014">
    <property type="entry name" value="PAS"/>
</dbReference>
<dbReference type="SMART" id="SM00220">
    <property type="entry name" value="S_TKc"/>
    <property type="match status" value="1"/>
</dbReference>
<comment type="subcellular location">
    <subcellularLocation>
        <location evidence="1">Membrane</location>
        <topology evidence="1">Single-pass membrane protein</topology>
    </subcellularLocation>
</comment>
<dbReference type="SMART" id="SM00065">
    <property type="entry name" value="GAF"/>
    <property type="match status" value="1"/>
</dbReference>
<dbReference type="GO" id="GO:0016020">
    <property type="term" value="C:membrane"/>
    <property type="evidence" value="ECO:0007669"/>
    <property type="project" value="UniProtKB-SubCell"/>
</dbReference>
<dbReference type="SUPFAM" id="SSF55785">
    <property type="entry name" value="PYP-like sensor domain (PAS domain)"/>
    <property type="match status" value="1"/>
</dbReference>
<feature type="domain" description="PAC" evidence="4">
    <location>
        <begin position="1565"/>
        <end position="1617"/>
    </location>
</feature>
<dbReference type="InterPro" id="IPR027417">
    <property type="entry name" value="P-loop_NTPase"/>
</dbReference>
<dbReference type="PANTHER" id="PTHR43642">
    <property type="entry name" value="HYBRID SIGNAL TRANSDUCTION HISTIDINE KINASE G"/>
    <property type="match status" value="1"/>
</dbReference>
<keyword evidence="2" id="KW-0175">Coiled coil</keyword>
<gene>
    <name evidence="6" type="ORF">J2T55_000824</name>
</gene>
<name>A0AAE3HI91_9GAMM</name>
<dbReference type="InterPro" id="IPR043128">
    <property type="entry name" value="Rev_trsase/Diguanyl_cyclase"/>
</dbReference>
<dbReference type="PROSITE" id="PS50113">
    <property type="entry name" value="PAC"/>
    <property type="match status" value="1"/>
</dbReference>
<dbReference type="EMBL" id="JANUCT010000004">
    <property type="protein sequence ID" value="MCS3902820.1"/>
    <property type="molecule type" value="Genomic_DNA"/>
</dbReference>
<dbReference type="SMART" id="SM00086">
    <property type="entry name" value="PAC"/>
    <property type="match status" value="1"/>
</dbReference>
<evidence type="ECO:0000256" key="1">
    <source>
        <dbReference type="ARBA" id="ARBA00004167"/>
    </source>
</evidence>
<evidence type="ECO:0000256" key="2">
    <source>
        <dbReference type="SAM" id="Coils"/>
    </source>
</evidence>
<reference evidence="6" key="1">
    <citation type="submission" date="2022-08" db="EMBL/GenBank/DDBJ databases">
        <title>Genomic Encyclopedia of Type Strains, Phase III (KMG-III): the genomes of soil and plant-associated and newly described type strains.</title>
        <authorList>
            <person name="Whitman W."/>
        </authorList>
    </citation>
    <scope>NUCLEOTIDE SEQUENCE</scope>
    <source>
        <strain evidence="6">HMT 1</strain>
    </source>
</reference>
<accession>A0AAE3HI91</accession>
<dbReference type="Gene3D" id="3.40.50.300">
    <property type="entry name" value="P-loop containing nucleotide triphosphate hydrolases"/>
    <property type="match status" value="1"/>
</dbReference>
<dbReference type="CDD" id="cd01949">
    <property type="entry name" value="GGDEF"/>
    <property type="match status" value="1"/>
</dbReference>
<dbReference type="SUPFAM" id="SSF55073">
    <property type="entry name" value="Nucleotide cyclase"/>
    <property type="match status" value="1"/>
</dbReference>
<dbReference type="GO" id="GO:0005524">
    <property type="term" value="F:ATP binding"/>
    <property type="evidence" value="ECO:0007669"/>
    <property type="project" value="InterPro"/>
</dbReference>
<dbReference type="InterPro" id="IPR053159">
    <property type="entry name" value="Hybrid_Histidine_Kinase"/>
</dbReference>
<dbReference type="RefSeq" id="WP_259054404.1">
    <property type="nucleotide sequence ID" value="NZ_JANUCT010000004.1"/>
</dbReference>
<proteinExistence type="predicted"/>
<feature type="coiled-coil region" evidence="2">
    <location>
        <begin position="1458"/>
        <end position="1492"/>
    </location>
</feature>
<dbReference type="Proteomes" id="UP001204445">
    <property type="component" value="Unassembled WGS sequence"/>
</dbReference>
<evidence type="ECO:0000259" key="4">
    <source>
        <dbReference type="PROSITE" id="PS50113"/>
    </source>
</evidence>
<dbReference type="GO" id="GO:0004672">
    <property type="term" value="F:protein kinase activity"/>
    <property type="evidence" value="ECO:0007669"/>
    <property type="project" value="InterPro"/>
</dbReference>
<dbReference type="Pfam" id="PF01590">
    <property type="entry name" value="GAF"/>
    <property type="match status" value="1"/>
</dbReference>
<protein>
    <submittedName>
        <fullName evidence="6">Diguanylate cyclase (GGDEF)-like protein/PAS domain S-box-containing protein</fullName>
    </submittedName>
</protein>
<dbReference type="InterPro" id="IPR041664">
    <property type="entry name" value="AAA_16"/>
</dbReference>
<dbReference type="SUPFAM" id="SSF52540">
    <property type="entry name" value="P-loop containing nucleoside triphosphate hydrolases"/>
    <property type="match status" value="1"/>
</dbReference>
<dbReference type="Pfam" id="PF13191">
    <property type="entry name" value="AAA_16"/>
    <property type="match status" value="1"/>
</dbReference>
<feature type="domain" description="GGDEF" evidence="5">
    <location>
        <begin position="1649"/>
        <end position="1783"/>
    </location>
</feature>